<dbReference type="RefSeq" id="WP_187149839.1">
    <property type="nucleotide sequence ID" value="NZ_LWUJ01000010.1"/>
</dbReference>
<dbReference type="EMBL" id="LWUJ01000010">
    <property type="protein sequence ID" value="OAL10604.1"/>
    <property type="molecule type" value="Genomic_DNA"/>
</dbReference>
<dbReference type="STRING" id="432608.A6V39_00870"/>
<comment type="caution">
    <text evidence="1">The sequence shown here is derived from an EMBL/GenBank/DDBJ whole genome shotgun (WGS) entry which is preliminary data.</text>
</comment>
<accession>A0A1A9QEP2</accession>
<organism evidence="1 2">
    <name type="scientific">Candidatus Mycoplasma haematobovis</name>
    <dbReference type="NCBI Taxonomy" id="432608"/>
    <lineage>
        <taxon>Bacteria</taxon>
        <taxon>Bacillati</taxon>
        <taxon>Mycoplasmatota</taxon>
        <taxon>Mollicutes</taxon>
        <taxon>Mycoplasmataceae</taxon>
        <taxon>Mycoplasma</taxon>
    </lineage>
</organism>
<proteinExistence type="predicted"/>
<protein>
    <submittedName>
        <fullName evidence="1">Uncharacterized protein</fullName>
    </submittedName>
</protein>
<gene>
    <name evidence="1" type="ORF">A6V39_00870</name>
</gene>
<evidence type="ECO:0000313" key="2">
    <source>
        <dbReference type="Proteomes" id="UP000077623"/>
    </source>
</evidence>
<sequence length="217" mass="24034">MKTGVAISVIGAGLGTLGGGGLLVNHFFLRSSVIDVLTGKGHTFLSFEKDGDLATWKTIAKAYHSSTKNRLGDLKVTLAEGDQSTTDQSAKDLRKACKEVIDSKGYTDATLLSAEQWCVKPITIKELIGKHRKVLSLDINTDENQPEWNKKVEDYLRDGAKNKIPSTTLTARTENNNTKENRKKLKTDCNTLTGKKTHDANFHENYSQFNEWCTVSK</sequence>
<keyword evidence="2" id="KW-1185">Reference proteome</keyword>
<reference evidence="2" key="1">
    <citation type="submission" date="2016-04" db="EMBL/GenBank/DDBJ databases">
        <authorList>
            <person name="Quiroz-Castaneda R.E."/>
            <person name="Martinez-Ocampo F."/>
        </authorList>
    </citation>
    <scope>NUCLEOTIDE SEQUENCE [LARGE SCALE GENOMIC DNA]</scope>
    <source>
        <strain evidence="2">INIFAP01</strain>
    </source>
</reference>
<dbReference type="Proteomes" id="UP000077623">
    <property type="component" value="Unassembled WGS sequence"/>
</dbReference>
<name>A0A1A9QEP2_9MOLU</name>
<evidence type="ECO:0000313" key="1">
    <source>
        <dbReference type="EMBL" id="OAL10604.1"/>
    </source>
</evidence>
<dbReference type="AlphaFoldDB" id="A0A1A9QEP2"/>